<reference evidence="1" key="1">
    <citation type="submission" date="2023-03" db="EMBL/GenBank/DDBJ databases">
        <title>Chromosome-level genomes of two armyworms, Mythimna separata and Mythimna loreyi, provide insights into the biosynthesis and reception of sex pheromones.</title>
        <authorList>
            <person name="Zhao H."/>
        </authorList>
    </citation>
    <scope>NUCLEOTIDE SEQUENCE</scope>
    <source>
        <strain evidence="1">BeijingLab</strain>
    </source>
</reference>
<keyword evidence="2" id="KW-1185">Reference proteome</keyword>
<evidence type="ECO:0000313" key="1">
    <source>
        <dbReference type="EMBL" id="KAJ8733452.1"/>
    </source>
</evidence>
<dbReference type="EMBL" id="CM056787">
    <property type="protein sequence ID" value="KAJ8733452.1"/>
    <property type="molecule type" value="Genomic_DNA"/>
</dbReference>
<sequence>MISPYRTFLLVAFLDQLSIFFILPYLDIHAKQLGFNYFQIGLIGAIFPACQMISSPIVGSLSDVRGRRPIFLACLIICSIVYFCLGITSSLLVFIILRIVTGTFKHTLTLTRAMAPDYIDDKNDVTVLYGKLKSLAGIGLALGPILSGYIMEAFPENGFNIMCTILSGVIILNAALINALPDIAKKKYEESEPALEATKLLDAIVKTFNQTIKNFYNIDWTIFGDIFLYLFLMSVSMGLYFNNFRLFLNVKYEASPSVTGYISSIQGIITSITNEKISFFNKLYARDLDYSLRIFHVFLVMVLALIGLATVPTIPFYIAILIPTSIYFAMGRIVALIVVSNKSVSSNRGTLLGAFSSVSSLGGIIAPIIGGVINQYLSVTYVFYISAMIASIGLVLSYRARAISLQEKTK</sequence>
<dbReference type="Proteomes" id="UP001231649">
    <property type="component" value="Chromosome 11"/>
</dbReference>
<accession>A0ACC2R718</accession>
<organism evidence="1 2">
    <name type="scientific">Mythimna loreyi</name>
    <dbReference type="NCBI Taxonomy" id="667449"/>
    <lineage>
        <taxon>Eukaryota</taxon>
        <taxon>Metazoa</taxon>
        <taxon>Ecdysozoa</taxon>
        <taxon>Arthropoda</taxon>
        <taxon>Hexapoda</taxon>
        <taxon>Insecta</taxon>
        <taxon>Pterygota</taxon>
        <taxon>Neoptera</taxon>
        <taxon>Endopterygota</taxon>
        <taxon>Lepidoptera</taxon>
        <taxon>Glossata</taxon>
        <taxon>Ditrysia</taxon>
        <taxon>Noctuoidea</taxon>
        <taxon>Noctuidae</taxon>
        <taxon>Noctuinae</taxon>
        <taxon>Hadenini</taxon>
        <taxon>Mythimna</taxon>
    </lineage>
</organism>
<evidence type="ECO:0000313" key="2">
    <source>
        <dbReference type="Proteomes" id="UP001231649"/>
    </source>
</evidence>
<protein>
    <submittedName>
        <fullName evidence="1">Uncharacterized protein</fullName>
    </submittedName>
</protein>
<name>A0ACC2R718_9NEOP</name>
<gene>
    <name evidence="1" type="ORF">PYW08_001750</name>
</gene>
<comment type="caution">
    <text evidence="1">The sequence shown here is derived from an EMBL/GenBank/DDBJ whole genome shotgun (WGS) entry which is preliminary data.</text>
</comment>
<proteinExistence type="predicted"/>